<dbReference type="InterPro" id="IPR051199">
    <property type="entry name" value="LPS_LOS_Heptosyltrfase"/>
</dbReference>
<proteinExistence type="predicted"/>
<keyword evidence="4" id="KW-1185">Reference proteome</keyword>
<sequence length="333" mass="36982">MGDVAMTVPVLLALTEKYPDLKITFLTKPFFAPIVSEIPNVGVFIADVKGVHKGALGLWKLFKQLRGMDVDAVADLHNVLRSNILKIFFKLNGIPIEQLDKGRKEKRELTSGKIKELNPLIPMYLRYQSVFKRHGFEFPVHNVHILEKHRLVADLGSSFFPKGKKVVGIAPFAAFSGKIYPLALMEILISELAAMKDVKILLFGGGQKERTVLEDWEQQYAGCTSVAGKLPFKAELALISNLEVMISMDSANGHLAAMYGVPVITLWGVTHPAAGFAPFGQSVENQIVSNRKEFPLIPTSVYGNKFPPGYDQVMKTISPEQIVKRVRQILIID</sequence>
<dbReference type="GO" id="GO:0008713">
    <property type="term" value="F:ADP-heptose-lipopolysaccharide heptosyltransferase activity"/>
    <property type="evidence" value="ECO:0007669"/>
    <property type="project" value="TreeGrafter"/>
</dbReference>
<dbReference type="Proteomes" id="UP000286990">
    <property type="component" value="Unassembled WGS sequence"/>
</dbReference>
<keyword evidence="1" id="KW-0328">Glycosyltransferase</keyword>
<evidence type="ECO:0000256" key="1">
    <source>
        <dbReference type="ARBA" id="ARBA00022676"/>
    </source>
</evidence>
<comment type="caution">
    <text evidence="3">The sequence shown here is derived from an EMBL/GenBank/DDBJ whole genome shotgun (WGS) entry which is preliminary data.</text>
</comment>
<gene>
    <name evidence="3" type="ORF">DZC72_05375</name>
</gene>
<reference evidence="4" key="1">
    <citation type="submission" date="2018-08" db="EMBL/GenBank/DDBJ databases">
        <authorList>
            <person name="Khan S.A."/>
            <person name="J S.E."/>
        </authorList>
    </citation>
    <scope>NUCLEOTIDE SEQUENCE [LARGE SCALE GENOMIC DNA]</scope>
    <source>
        <strain evidence="4">PoM-212</strain>
    </source>
</reference>
<reference evidence="4" key="2">
    <citation type="submission" date="2018-12" db="EMBL/GenBank/DDBJ databases">
        <title>Maribacter lutimaris sp. nov., isolated from marine sediment.</title>
        <authorList>
            <person name="Kim K.K."/>
        </authorList>
    </citation>
    <scope>NUCLEOTIDE SEQUENCE [LARGE SCALE GENOMIC DNA]</scope>
    <source>
        <strain evidence="4">PoM-212</strain>
    </source>
</reference>
<evidence type="ECO:0000256" key="2">
    <source>
        <dbReference type="ARBA" id="ARBA00022679"/>
    </source>
</evidence>
<dbReference type="Gene3D" id="3.40.50.2000">
    <property type="entry name" value="Glycogen Phosphorylase B"/>
    <property type="match status" value="2"/>
</dbReference>
<dbReference type="Pfam" id="PF01075">
    <property type="entry name" value="Glyco_transf_9"/>
    <property type="match status" value="1"/>
</dbReference>
<dbReference type="AlphaFoldDB" id="A0A3R8Q0W9"/>
<dbReference type="CDD" id="cd03789">
    <property type="entry name" value="GT9_LPS_heptosyltransferase"/>
    <property type="match status" value="1"/>
</dbReference>
<accession>A0A3R8Q0W9</accession>
<organism evidence="3 4">
    <name type="scientific">Maribacter algicola</name>
    <dbReference type="NCBI Taxonomy" id="2498892"/>
    <lineage>
        <taxon>Bacteria</taxon>
        <taxon>Pseudomonadati</taxon>
        <taxon>Bacteroidota</taxon>
        <taxon>Flavobacteriia</taxon>
        <taxon>Flavobacteriales</taxon>
        <taxon>Flavobacteriaceae</taxon>
        <taxon>Maribacter</taxon>
    </lineage>
</organism>
<dbReference type="GO" id="GO:0005829">
    <property type="term" value="C:cytosol"/>
    <property type="evidence" value="ECO:0007669"/>
    <property type="project" value="TreeGrafter"/>
</dbReference>
<dbReference type="EMBL" id="QUSX01000001">
    <property type="protein sequence ID" value="RRQ50010.1"/>
    <property type="molecule type" value="Genomic_DNA"/>
</dbReference>
<dbReference type="PANTHER" id="PTHR30160">
    <property type="entry name" value="TETRAACYLDISACCHARIDE 4'-KINASE-RELATED"/>
    <property type="match status" value="1"/>
</dbReference>
<dbReference type="SUPFAM" id="SSF53756">
    <property type="entry name" value="UDP-Glycosyltransferase/glycogen phosphorylase"/>
    <property type="match status" value="1"/>
</dbReference>
<dbReference type="PANTHER" id="PTHR30160:SF22">
    <property type="entry name" value="LIPOPOLYSACCHARIDE CORE BIOSYNTHESIS PROTEIN"/>
    <property type="match status" value="1"/>
</dbReference>
<evidence type="ECO:0000313" key="4">
    <source>
        <dbReference type="Proteomes" id="UP000286990"/>
    </source>
</evidence>
<keyword evidence="2" id="KW-0808">Transferase</keyword>
<dbReference type="OrthoDB" id="9768048at2"/>
<dbReference type="GO" id="GO:0009244">
    <property type="term" value="P:lipopolysaccharide core region biosynthetic process"/>
    <property type="evidence" value="ECO:0007669"/>
    <property type="project" value="TreeGrafter"/>
</dbReference>
<protein>
    <submittedName>
        <fullName evidence="3">Glycosyltransferase family 9 protein</fullName>
    </submittedName>
</protein>
<name>A0A3R8Q0W9_9FLAO</name>
<evidence type="ECO:0000313" key="3">
    <source>
        <dbReference type="EMBL" id="RRQ50010.1"/>
    </source>
</evidence>
<dbReference type="InterPro" id="IPR002201">
    <property type="entry name" value="Glyco_trans_9"/>
</dbReference>